<dbReference type="RefSeq" id="WP_110132158.1">
    <property type="nucleotide sequence ID" value="NZ_QHJQ01000014.1"/>
</dbReference>
<comment type="caution">
    <text evidence="4">The sequence shown here is derived from an EMBL/GenBank/DDBJ whole genome shotgun (WGS) entry which is preliminary data.</text>
</comment>
<dbReference type="Pfam" id="PF13181">
    <property type="entry name" value="TPR_8"/>
    <property type="match status" value="1"/>
</dbReference>
<dbReference type="InterPro" id="IPR051685">
    <property type="entry name" value="Ycf3/AcsC/BcsC/TPR_MFPF"/>
</dbReference>
<dbReference type="PANTHER" id="PTHR44943:SF8">
    <property type="entry name" value="TPR REPEAT-CONTAINING PROTEIN MJ0263"/>
    <property type="match status" value="1"/>
</dbReference>
<dbReference type="InterPro" id="IPR011990">
    <property type="entry name" value="TPR-like_helical_dom_sf"/>
</dbReference>
<proteinExistence type="predicted"/>
<gene>
    <name evidence="4" type="ORF">DDZ13_14380</name>
</gene>
<evidence type="ECO:0000256" key="3">
    <source>
        <dbReference type="PROSITE-ProRule" id="PRU00339"/>
    </source>
</evidence>
<evidence type="ECO:0000256" key="2">
    <source>
        <dbReference type="ARBA" id="ARBA00022803"/>
    </source>
</evidence>
<dbReference type="AlphaFoldDB" id="A0A317ZD82"/>
<organism evidence="4 5">
    <name type="scientific">Coraliomargarita sinensis</name>
    <dbReference type="NCBI Taxonomy" id="2174842"/>
    <lineage>
        <taxon>Bacteria</taxon>
        <taxon>Pseudomonadati</taxon>
        <taxon>Verrucomicrobiota</taxon>
        <taxon>Opitutia</taxon>
        <taxon>Puniceicoccales</taxon>
        <taxon>Coraliomargaritaceae</taxon>
        <taxon>Coraliomargarita</taxon>
    </lineage>
</organism>
<dbReference type="Gene3D" id="1.25.40.10">
    <property type="entry name" value="Tetratricopeptide repeat domain"/>
    <property type="match status" value="3"/>
</dbReference>
<accession>A0A317ZD82</accession>
<evidence type="ECO:0000313" key="4">
    <source>
        <dbReference type="EMBL" id="PXA02970.1"/>
    </source>
</evidence>
<evidence type="ECO:0000313" key="5">
    <source>
        <dbReference type="Proteomes" id="UP000247099"/>
    </source>
</evidence>
<dbReference type="SUPFAM" id="SSF48452">
    <property type="entry name" value="TPR-like"/>
    <property type="match status" value="2"/>
</dbReference>
<dbReference type="OrthoDB" id="9788637at2"/>
<name>A0A317ZD82_9BACT</name>
<protein>
    <submittedName>
        <fullName evidence="4">Uncharacterized protein</fullName>
    </submittedName>
</protein>
<dbReference type="InterPro" id="IPR019734">
    <property type="entry name" value="TPR_rpt"/>
</dbReference>
<feature type="repeat" description="TPR" evidence="3">
    <location>
        <begin position="247"/>
        <end position="280"/>
    </location>
</feature>
<reference evidence="4 5" key="1">
    <citation type="submission" date="2018-05" db="EMBL/GenBank/DDBJ databases">
        <title>Coraliomargarita sinensis sp. nov., isolated from a marine solar saltern.</title>
        <authorList>
            <person name="Zhou L.Y."/>
        </authorList>
    </citation>
    <scope>NUCLEOTIDE SEQUENCE [LARGE SCALE GENOMIC DNA]</scope>
    <source>
        <strain evidence="4 5">WN38</strain>
    </source>
</reference>
<dbReference type="EMBL" id="QHJQ01000014">
    <property type="protein sequence ID" value="PXA02970.1"/>
    <property type="molecule type" value="Genomic_DNA"/>
</dbReference>
<dbReference type="PROSITE" id="PS50005">
    <property type="entry name" value="TPR"/>
    <property type="match status" value="2"/>
</dbReference>
<dbReference type="InParanoid" id="A0A317ZD82"/>
<dbReference type="PANTHER" id="PTHR44943">
    <property type="entry name" value="CELLULOSE SYNTHASE OPERON PROTEIN C"/>
    <property type="match status" value="1"/>
</dbReference>
<dbReference type="SMART" id="SM00028">
    <property type="entry name" value="TPR"/>
    <property type="match status" value="7"/>
</dbReference>
<feature type="repeat" description="TPR" evidence="3">
    <location>
        <begin position="419"/>
        <end position="452"/>
    </location>
</feature>
<dbReference type="Proteomes" id="UP000247099">
    <property type="component" value="Unassembled WGS sequence"/>
</dbReference>
<evidence type="ECO:0000256" key="1">
    <source>
        <dbReference type="ARBA" id="ARBA00022737"/>
    </source>
</evidence>
<dbReference type="Pfam" id="PF13432">
    <property type="entry name" value="TPR_16"/>
    <property type="match status" value="1"/>
</dbReference>
<sequence>MEEVYLKDLDSRIQKQVENARKAIDKNPAYAVDILANIVSRHPGCLEARKFLRQAQQKAAGGKTKGLGKFIGKVTSLPFAMSGGSKLKKDPAAAMETAEQMLGANPANPAAHKMLGAAAEALDLEGTTAFAYEELYKLDQSNTESAKLLMSAYIQAGRSKEAIEVGDAAYRANPADDEVQALIKKASVQQTMEKGKWEEDKSFREKLKDEDEAQKLEQASRAKTGESGLRSLIEEAKKAVEAEPENMNNYRDIANSYRKLGEYDDALEWVGKARQLEAGRADANLERLVGTLKREKMQKAIETAEEALEANPEDASMKAELEKLREEERSFRRKQAEELVNRYPNEFSYRFELGELLFEDGDMNKAIENLQLALRSPKVRINALILLGKSYLSKGFHDMAAEQLQTAKSEIPGFNDQKKDVLYQLGTAYEQQGDMDKAMKEFKALYSADISYRDVAQKIDEFYSNK</sequence>
<keyword evidence="1" id="KW-0677">Repeat</keyword>
<keyword evidence="2 3" id="KW-0802">TPR repeat</keyword>
<keyword evidence="5" id="KW-1185">Reference proteome</keyword>